<dbReference type="PANTHER" id="PTHR11469:SF1">
    <property type="entry name" value="GLUCOSE-6-PHOSPHATE ISOMERASE"/>
    <property type="match status" value="1"/>
</dbReference>
<keyword evidence="6 8" id="KW-0413">Isomerase</keyword>
<gene>
    <name evidence="8 10" type="primary">pgi</name>
    <name evidence="10" type="ORF">rosag_27690</name>
</gene>
<feature type="active site" evidence="8">
    <location>
        <position position="313"/>
    </location>
</feature>
<comment type="pathway">
    <text evidence="8">Carbohydrate biosynthesis; gluconeogenesis.</text>
</comment>
<evidence type="ECO:0000313" key="10">
    <source>
        <dbReference type="EMBL" id="GLC26256.1"/>
    </source>
</evidence>
<evidence type="ECO:0000256" key="7">
    <source>
        <dbReference type="ARBA" id="ARBA00029321"/>
    </source>
</evidence>
<keyword evidence="4 8" id="KW-0963">Cytoplasm</keyword>
<proteinExistence type="inferred from homology"/>
<feature type="active site" evidence="8">
    <location>
        <position position="427"/>
    </location>
</feature>
<evidence type="ECO:0000256" key="6">
    <source>
        <dbReference type="ARBA" id="ARBA00023235"/>
    </source>
</evidence>
<dbReference type="FunFam" id="3.40.50.10490:FF:000016">
    <property type="entry name" value="Glucose-6-phosphate isomerase"/>
    <property type="match status" value="1"/>
</dbReference>
<keyword evidence="11" id="KW-1185">Reference proteome</keyword>
<evidence type="ECO:0000256" key="4">
    <source>
        <dbReference type="ARBA" id="ARBA00022490"/>
    </source>
</evidence>
<keyword evidence="3 8" id="KW-0312">Gluconeogenesis</keyword>
<organism evidence="10 11">
    <name type="scientific">Roseisolibacter agri</name>
    <dbReference type="NCBI Taxonomy" id="2014610"/>
    <lineage>
        <taxon>Bacteria</taxon>
        <taxon>Pseudomonadati</taxon>
        <taxon>Gemmatimonadota</taxon>
        <taxon>Gemmatimonadia</taxon>
        <taxon>Gemmatimonadales</taxon>
        <taxon>Gemmatimonadaceae</taxon>
        <taxon>Roseisolibacter</taxon>
    </lineage>
</organism>
<dbReference type="InterPro" id="IPR018189">
    <property type="entry name" value="Phosphoglucose_isomerase_CS"/>
</dbReference>
<comment type="pathway">
    <text evidence="1 8 9">Carbohydrate degradation; glycolysis; D-glyceraldehyde 3-phosphate and glycerone phosphate from D-glucose: step 2/4.</text>
</comment>
<dbReference type="PROSITE" id="PS51463">
    <property type="entry name" value="P_GLUCOSE_ISOMERASE_3"/>
    <property type="match status" value="1"/>
</dbReference>
<dbReference type="RefSeq" id="WP_284350714.1">
    <property type="nucleotide sequence ID" value="NZ_BRXS01000004.1"/>
</dbReference>
<comment type="function">
    <text evidence="8">Catalyzes the reversible isomerization of glucose-6-phosphate to fructose-6-phosphate.</text>
</comment>
<sequence>MALSLDFTNMFLPGVVTDAEWSESAGRLRGAHDAVMERHARGELGFIDLPEDQALLEQTTRYAERARGRWTDVVVLGIGGSALGPIALRTALRPFGWNGLSDEARAGNPRLHVLDNVDPDTITATLATLPLDRTLFLVISKSGGTAETMAQYLLVRGALDARFGARAVEHLVFVTDPAKGSLRPIATRESIAALDIPANVGGRFSVLSPVGLLPAALIGIDVTALLAGAADMRRRCVDGDLATNPAGTFAVLQWLAHARHGRGIHVLMPYADPLRDFAAWFVQLWAESLGKILPDGTSVGPTPVPALGATDQHSQVQLFMEGPADKTVTFVAVAGREARGPIPALHADVPDLAYLGGHTLGELLEIERRATAGALAARGRPNMTLTLDTVDPWHVGALIQFLELATAYAGELYGVNAFDQPGVELGKRFTYGMMGRPGFEAARDEFAALPQSDASRRI</sequence>
<keyword evidence="5 8" id="KW-0324">Glycolysis</keyword>
<dbReference type="InterPro" id="IPR001672">
    <property type="entry name" value="G6P_Isomerase"/>
</dbReference>
<dbReference type="Gene3D" id="3.40.50.10490">
    <property type="entry name" value="Glucose-6-phosphate isomerase like protein, domain 1"/>
    <property type="match status" value="2"/>
</dbReference>
<dbReference type="AlphaFoldDB" id="A0AA37QCA9"/>
<feature type="active site" description="Proton donor" evidence="8">
    <location>
        <position position="287"/>
    </location>
</feature>
<evidence type="ECO:0000256" key="9">
    <source>
        <dbReference type="RuleBase" id="RU000612"/>
    </source>
</evidence>
<evidence type="ECO:0000256" key="1">
    <source>
        <dbReference type="ARBA" id="ARBA00004926"/>
    </source>
</evidence>
<dbReference type="SUPFAM" id="SSF53697">
    <property type="entry name" value="SIS domain"/>
    <property type="match status" value="1"/>
</dbReference>
<dbReference type="EMBL" id="BRXS01000004">
    <property type="protein sequence ID" value="GLC26256.1"/>
    <property type="molecule type" value="Genomic_DNA"/>
</dbReference>
<accession>A0AA37QCA9</accession>
<protein>
    <recommendedName>
        <fullName evidence="8">Glucose-6-phosphate isomerase</fullName>
        <shortName evidence="8">GPI</shortName>
        <ecNumber evidence="8">5.3.1.9</ecNumber>
    </recommendedName>
    <alternativeName>
        <fullName evidence="8">Phosphoglucose isomerase</fullName>
        <shortName evidence="8">PGI</shortName>
    </alternativeName>
    <alternativeName>
        <fullName evidence="8">Phosphohexose isomerase</fullName>
        <shortName evidence="8">PHI</shortName>
    </alternativeName>
</protein>
<dbReference type="GO" id="GO:0097367">
    <property type="term" value="F:carbohydrate derivative binding"/>
    <property type="evidence" value="ECO:0007669"/>
    <property type="project" value="InterPro"/>
</dbReference>
<evidence type="ECO:0000256" key="8">
    <source>
        <dbReference type="HAMAP-Rule" id="MF_00473"/>
    </source>
</evidence>
<reference evidence="10" key="1">
    <citation type="submission" date="2022-08" db="EMBL/GenBank/DDBJ databases">
        <title>Draft genome sequencing of Roseisolibacter agri AW1220.</title>
        <authorList>
            <person name="Tobiishi Y."/>
            <person name="Tonouchi A."/>
        </authorList>
    </citation>
    <scope>NUCLEOTIDE SEQUENCE</scope>
    <source>
        <strain evidence="10">AW1220</strain>
    </source>
</reference>
<evidence type="ECO:0000256" key="2">
    <source>
        <dbReference type="ARBA" id="ARBA00006604"/>
    </source>
</evidence>
<dbReference type="PANTHER" id="PTHR11469">
    <property type="entry name" value="GLUCOSE-6-PHOSPHATE ISOMERASE"/>
    <property type="match status" value="1"/>
</dbReference>
<dbReference type="GO" id="GO:0006094">
    <property type="term" value="P:gluconeogenesis"/>
    <property type="evidence" value="ECO:0007669"/>
    <property type="project" value="UniProtKB-UniRule"/>
</dbReference>
<evidence type="ECO:0000256" key="5">
    <source>
        <dbReference type="ARBA" id="ARBA00023152"/>
    </source>
</evidence>
<dbReference type="CDD" id="cd05016">
    <property type="entry name" value="SIS_PGI_2"/>
    <property type="match status" value="1"/>
</dbReference>
<dbReference type="GO" id="GO:0048029">
    <property type="term" value="F:monosaccharide binding"/>
    <property type="evidence" value="ECO:0007669"/>
    <property type="project" value="TreeGrafter"/>
</dbReference>
<dbReference type="Proteomes" id="UP001161325">
    <property type="component" value="Unassembled WGS sequence"/>
</dbReference>
<dbReference type="GO" id="GO:0051156">
    <property type="term" value="P:glucose 6-phosphate metabolic process"/>
    <property type="evidence" value="ECO:0007669"/>
    <property type="project" value="TreeGrafter"/>
</dbReference>
<dbReference type="Pfam" id="PF00342">
    <property type="entry name" value="PGI"/>
    <property type="match status" value="1"/>
</dbReference>
<comment type="caution">
    <text evidence="10">The sequence shown here is derived from an EMBL/GenBank/DDBJ whole genome shotgun (WGS) entry which is preliminary data.</text>
</comment>
<dbReference type="InterPro" id="IPR035482">
    <property type="entry name" value="SIS_PGI_2"/>
</dbReference>
<dbReference type="GO" id="GO:0004347">
    <property type="term" value="F:glucose-6-phosphate isomerase activity"/>
    <property type="evidence" value="ECO:0007669"/>
    <property type="project" value="UniProtKB-UniRule"/>
</dbReference>
<evidence type="ECO:0000256" key="3">
    <source>
        <dbReference type="ARBA" id="ARBA00022432"/>
    </source>
</evidence>
<dbReference type="InterPro" id="IPR046348">
    <property type="entry name" value="SIS_dom_sf"/>
</dbReference>
<comment type="catalytic activity">
    <reaction evidence="7 8 9">
        <text>alpha-D-glucose 6-phosphate = beta-D-fructose 6-phosphate</text>
        <dbReference type="Rhea" id="RHEA:11816"/>
        <dbReference type="ChEBI" id="CHEBI:57634"/>
        <dbReference type="ChEBI" id="CHEBI:58225"/>
        <dbReference type="EC" id="5.3.1.9"/>
    </reaction>
</comment>
<name>A0AA37QCA9_9BACT</name>
<dbReference type="HAMAP" id="MF_00473">
    <property type="entry name" value="G6P_isomerase"/>
    <property type="match status" value="1"/>
</dbReference>
<dbReference type="InterPro" id="IPR035476">
    <property type="entry name" value="SIS_PGI_1"/>
</dbReference>
<comment type="similarity">
    <text evidence="2 8 9">Belongs to the GPI family.</text>
</comment>
<dbReference type="CDD" id="cd05015">
    <property type="entry name" value="SIS_PGI_1"/>
    <property type="match status" value="1"/>
</dbReference>
<dbReference type="GO" id="GO:0006096">
    <property type="term" value="P:glycolytic process"/>
    <property type="evidence" value="ECO:0007669"/>
    <property type="project" value="UniProtKB-UniRule"/>
</dbReference>
<dbReference type="PROSITE" id="PS00765">
    <property type="entry name" value="P_GLUCOSE_ISOMERASE_1"/>
    <property type="match status" value="1"/>
</dbReference>
<comment type="subcellular location">
    <subcellularLocation>
        <location evidence="8">Cytoplasm</location>
    </subcellularLocation>
</comment>
<evidence type="ECO:0000313" key="11">
    <source>
        <dbReference type="Proteomes" id="UP001161325"/>
    </source>
</evidence>
<dbReference type="PROSITE" id="PS00174">
    <property type="entry name" value="P_GLUCOSE_ISOMERASE_2"/>
    <property type="match status" value="1"/>
</dbReference>
<dbReference type="EC" id="5.3.1.9" evidence="8"/>
<dbReference type="PRINTS" id="PR00662">
    <property type="entry name" value="G6PISOMERASE"/>
</dbReference>
<dbReference type="GO" id="GO:0005829">
    <property type="term" value="C:cytosol"/>
    <property type="evidence" value="ECO:0007669"/>
    <property type="project" value="TreeGrafter"/>
</dbReference>